<keyword evidence="2" id="KW-1185">Reference proteome</keyword>
<reference evidence="1 2" key="1">
    <citation type="submission" date="2010-09" db="EMBL/GenBank/DDBJ databases">
        <title>The Genome Sequence of Tetraselmis viridis virus S1.</title>
        <authorList>
            <consortium name="The Broad Institute Genome Sequencing Platform"/>
            <person name="Henn M.R."/>
            <person name="Bratbak G."/>
            <person name="Levin J."/>
            <person name="Malboeuf C."/>
            <person name="Casali M."/>
            <person name="Russ C."/>
            <person name="Lennon N."/>
            <person name="Chapman S.B."/>
            <person name="Erlich R."/>
            <person name="Young S.K."/>
            <person name="Yandava C."/>
            <person name="Zeng Q."/>
            <person name="Fitzgerald M.F."/>
            <person name="Alvarado L."/>
            <person name="Anderson S."/>
            <person name="Berlin A."/>
            <person name="Chen Z."/>
            <person name="Freedman E."/>
            <person name="Gellesch M."/>
            <person name="Goldberg J."/>
            <person name="Green L."/>
            <person name="Griggs A."/>
            <person name="Gujja S."/>
            <person name="Heilman E."/>
            <person name="Heiman D."/>
            <person name="Hollinger A."/>
            <person name="Howarth C."/>
            <person name="Larson L."/>
            <person name="Mehta T."/>
            <person name="Neiman D."/>
            <person name="Pearson M."/>
            <person name="Roberts A."/>
            <person name="Ryan E."/>
            <person name="Saif S."/>
            <person name="Shea T."/>
            <person name="Shenoy N."/>
            <person name="Sisk P."/>
            <person name="Stolte C."/>
            <person name="Sykes S."/>
            <person name="White J."/>
            <person name="Haas B."/>
            <person name="Nusbaum C."/>
            <person name="Birren B."/>
        </authorList>
    </citation>
    <scope>NUCLEOTIDE SEQUENCE [LARGE SCALE GENOMIC DNA]</scope>
    <source>
        <strain evidence="1 2">S1</strain>
    </source>
</reference>
<dbReference type="Proteomes" id="UP000202230">
    <property type="component" value="Segment"/>
</dbReference>
<organism evidence="1 2">
    <name type="scientific">Tetraselmis viridis virus S1</name>
    <dbReference type="NCBI Taxonomy" id="756285"/>
    <lineage>
        <taxon>Viruses</taxon>
        <taxon>Varidnaviria</taxon>
        <taxon>Bamfordvirae</taxon>
        <taxon>Preplasmiviricota</taxon>
        <taxon>Polisuviricotina</taxon>
        <taxon>Aquintoviricetes</taxon>
        <taxon>Archintovirales</taxon>
        <taxon>Phypoliviridae</taxon>
        <taxon>Tetrivirus</taxon>
        <taxon>Tetrivirus crimaeaense</taxon>
    </lineage>
</organism>
<dbReference type="EMBL" id="HQ332143">
    <property type="protein sequence ID" value="AGH30803.1"/>
    <property type="molecule type" value="Genomic_DNA"/>
</dbReference>
<protein>
    <submittedName>
        <fullName evidence="1">Uncharacterized protein</fullName>
    </submittedName>
</protein>
<accession>M4QPL9</accession>
<gene>
    <name evidence="1" type="ORF">TVSG_00003</name>
</gene>
<evidence type="ECO:0000313" key="1">
    <source>
        <dbReference type="EMBL" id="AGH30803.1"/>
    </source>
</evidence>
<evidence type="ECO:0000313" key="2">
    <source>
        <dbReference type="Proteomes" id="UP000202230"/>
    </source>
</evidence>
<name>M4QPL9_9VIRU</name>
<dbReference type="RefSeq" id="YP_007676608.1">
    <property type="nucleotide sequence ID" value="NC_020869.1"/>
</dbReference>
<dbReference type="GeneID" id="15013252"/>
<sequence length="170" mass="19514">MKHLKAISLALILLFQLSHFAECRSSSSDEDESSGNKDDEGYFDGRKRPHCEGRGDKYCYKFWKKSCPSECEDICDESDDDDSDDIYDDVRPALRNAIKDSLFDQVFIDGDEFCVSNCKSHGGECHDWTKKYGEKWCKGIKCNKDIDGCHERKDFSDLNCGICKRLFPDC</sequence>
<dbReference type="KEGG" id="vg:15013252"/>
<proteinExistence type="predicted"/>